<feature type="transmembrane region" description="Helical" evidence="2">
    <location>
        <begin position="186"/>
        <end position="206"/>
    </location>
</feature>
<evidence type="ECO:0000256" key="1">
    <source>
        <dbReference type="SAM" id="MobiDB-lite"/>
    </source>
</evidence>
<organism evidence="4 5">
    <name type="scientific">Flaviaesturariibacter amylovorans</name>
    <dbReference type="NCBI Taxonomy" id="1084520"/>
    <lineage>
        <taxon>Bacteria</taxon>
        <taxon>Pseudomonadati</taxon>
        <taxon>Bacteroidota</taxon>
        <taxon>Chitinophagia</taxon>
        <taxon>Chitinophagales</taxon>
        <taxon>Chitinophagaceae</taxon>
        <taxon>Flaviaestuariibacter</taxon>
    </lineage>
</organism>
<evidence type="ECO:0000256" key="3">
    <source>
        <dbReference type="SAM" id="SignalP"/>
    </source>
</evidence>
<evidence type="ECO:0000256" key="2">
    <source>
        <dbReference type="SAM" id="Phobius"/>
    </source>
</evidence>
<reference evidence="5" key="1">
    <citation type="journal article" date="2019" name="Int. J. Syst. Evol. Microbiol.">
        <title>The Global Catalogue of Microorganisms (GCM) 10K type strain sequencing project: providing services to taxonomists for standard genome sequencing and annotation.</title>
        <authorList>
            <consortium name="The Broad Institute Genomics Platform"/>
            <consortium name="The Broad Institute Genome Sequencing Center for Infectious Disease"/>
            <person name="Wu L."/>
            <person name="Ma J."/>
        </authorList>
    </citation>
    <scope>NUCLEOTIDE SEQUENCE [LARGE SCALE GENOMIC DNA]</scope>
    <source>
        <strain evidence="5">JCM 17919</strain>
    </source>
</reference>
<feature type="chain" id="PRO_5045950875" description="Secreted protein" evidence="3">
    <location>
        <begin position="19"/>
        <end position="213"/>
    </location>
</feature>
<keyword evidence="5" id="KW-1185">Reference proteome</keyword>
<dbReference type="Proteomes" id="UP001501725">
    <property type="component" value="Unassembled WGS sequence"/>
</dbReference>
<proteinExistence type="predicted"/>
<evidence type="ECO:0008006" key="6">
    <source>
        <dbReference type="Google" id="ProtNLM"/>
    </source>
</evidence>
<keyword evidence="2" id="KW-0812">Transmembrane</keyword>
<feature type="signal peptide" evidence="3">
    <location>
        <begin position="1"/>
        <end position="18"/>
    </location>
</feature>
<keyword evidence="2" id="KW-1133">Transmembrane helix</keyword>
<comment type="caution">
    <text evidence="4">The sequence shown here is derived from an EMBL/GenBank/DDBJ whole genome shotgun (WGS) entry which is preliminary data.</text>
</comment>
<feature type="region of interest" description="Disordered" evidence="1">
    <location>
        <begin position="144"/>
        <end position="178"/>
    </location>
</feature>
<keyword evidence="2" id="KW-0472">Membrane</keyword>
<dbReference type="EMBL" id="BAABGY010000009">
    <property type="protein sequence ID" value="GAA4336245.1"/>
    <property type="molecule type" value="Genomic_DNA"/>
</dbReference>
<accession>A0ABP8H9H7</accession>
<sequence>MRFYLLFLVVLCAGMASAQTRAIAHKSHSGSAADLALVHEAASADFGLSEEMEQEMKRRLVEVRRVARVVRLSDSTALAVRHSYRKDASGNAVGSPINTRRDTLHFEPAATQPDCLKQAKATTEAWYGAEAKETRYIGFEKKADPKPVRKKAAPATKVESRPEASSVLPMVPAGGGNDDTPGNGPLILVFTAALAAALTGAITWLYRRTPLAA</sequence>
<gene>
    <name evidence="4" type="ORF">GCM10023184_31440</name>
</gene>
<keyword evidence="3" id="KW-0732">Signal</keyword>
<evidence type="ECO:0000313" key="4">
    <source>
        <dbReference type="EMBL" id="GAA4336245.1"/>
    </source>
</evidence>
<name>A0ABP8H9H7_9BACT</name>
<protein>
    <recommendedName>
        <fullName evidence="6">Secreted protein</fullName>
    </recommendedName>
</protein>
<evidence type="ECO:0000313" key="5">
    <source>
        <dbReference type="Proteomes" id="UP001501725"/>
    </source>
</evidence>
<dbReference type="RefSeq" id="WP_345256711.1">
    <property type="nucleotide sequence ID" value="NZ_BAABGY010000009.1"/>
</dbReference>